<evidence type="ECO:0000313" key="2">
    <source>
        <dbReference type="EMBL" id="MCD9559977.1"/>
    </source>
</evidence>
<protein>
    <submittedName>
        <fullName evidence="2">Uncharacterized protein</fullName>
    </submittedName>
</protein>
<feature type="region of interest" description="Disordered" evidence="1">
    <location>
        <begin position="1"/>
        <end position="26"/>
    </location>
</feature>
<name>A0ABS8UPE2_DATST</name>
<evidence type="ECO:0000256" key="1">
    <source>
        <dbReference type="SAM" id="MobiDB-lite"/>
    </source>
</evidence>
<organism evidence="2 3">
    <name type="scientific">Datura stramonium</name>
    <name type="common">Jimsonweed</name>
    <name type="synonym">Common thornapple</name>
    <dbReference type="NCBI Taxonomy" id="4076"/>
    <lineage>
        <taxon>Eukaryota</taxon>
        <taxon>Viridiplantae</taxon>
        <taxon>Streptophyta</taxon>
        <taxon>Embryophyta</taxon>
        <taxon>Tracheophyta</taxon>
        <taxon>Spermatophyta</taxon>
        <taxon>Magnoliopsida</taxon>
        <taxon>eudicotyledons</taxon>
        <taxon>Gunneridae</taxon>
        <taxon>Pentapetalae</taxon>
        <taxon>asterids</taxon>
        <taxon>lamiids</taxon>
        <taxon>Solanales</taxon>
        <taxon>Solanaceae</taxon>
        <taxon>Solanoideae</taxon>
        <taxon>Datureae</taxon>
        <taxon>Datura</taxon>
    </lineage>
</organism>
<gene>
    <name evidence="2" type="ORF">HAX54_018358</name>
</gene>
<dbReference type="Proteomes" id="UP000823775">
    <property type="component" value="Unassembled WGS sequence"/>
</dbReference>
<evidence type="ECO:0000313" key="3">
    <source>
        <dbReference type="Proteomes" id="UP000823775"/>
    </source>
</evidence>
<keyword evidence="3" id="KW-1185">Reference proteome</keyword>
<comment type="caution">
    <text evidence="2">The sequence shown here is derived from an EMBL/GenBank/DDBJ whole genome shotgun (WGS) entry which is preliminary data.</text>
</comment>
<reference evidence="2 3" key="1">
    <citation type="journal article" date="2021" name="BMC Genomics">
        <title>Datura genome reveals duplications of psychoactive alkaloid biosynthetic genes and high mutation rate following tissue culture.</title>
        <authorList>
            <person name="Rajewski A."/>
            <person name="Carter-House D."/>
            <person name="Stajich J."/>
            <person name="Litt A."/>
        </authorList>
    </citation>
    <scope>NUCLEOTIDE SEQUENCE [LARGE SCALE GENOMIC DNA]</scope>
    <source>
        <strain evidence="2">AR-01</strain>
    </source>
</reference>
<accession>A0ABS8UPE2</accession>
<sequence length="87" mass="9795">MQTQNQHLLQQLAERDDYNIKDSSQSEDQMKVHITEALSYTQEDRHLALILETVKRELGDADKELKWLRSAASSSGEGIPTAPEKAG</sequence>
<proteinExistence type="predicted"/>
<dbReference type="EMBL" id="JACEIK010002246">
    <property type="protein sequence ID" value="MCD9559977.1"/>
    <property type="molecule type" value="Genomic_DNA"/>
</dbReference>